<evidence type="ECO:0000256" key="9">
    <source>
        <dbReference type="ARBA" id="ARBA00048138"/>
    </source>
</evidence>
<evidence type="ECO:0000256" key="2">
    <source>
        <dbReference type="ARBA" id="ARBA00005135"/>
    </source>
</evidence>
<comment type="pathway">
    <text evidence="2">Amino-acid biosynthesis; L-serine biosynthesis; L-serine from 3-phospho-D-glycerate: step 3/3.</text>
</comment>
<dbReference type="InterPro" id="IPR036412">
    <property type="entry name" value="HAD-like_sf"/>
</dbReference>
<dbReference type="GO" id="GO:0036424">
    <property type="term" value="F:L-phosphoserine phosphatase activity"/>
    <property type="evidence" value="ECO:0007669"/>
    <property type="project" value="TreeGrafter"/>
</dbReference>
<keyword evidence="5" id="KW-0479">Metal-binding</keyword>
<evidence type="ECO:0000256" key="6">
    <source>
        <dbReference type="ARBA" id="ARBA00022801"/>
    </source>
</evidence>
<dbReference type="GO" id="GO:0000287">
    <property type="term" value="F:magnesium ion binding"/>
    <property type="evidence" value="ECO:0007669"/>
    <property type="project" value="TreeGrafter"/>
</dbReference>
<evidence type="ECO:0000313" key="12">
    <source>
        <dbReference type="Proteomes" id="UP000033874"/>
    </source>
</evidence>
<dbReference type="STRING" id="56193.YP76_05675"/>
<proteinExistence type="predicted"/>
<evidence type="ECO:0000256" key="8">
    <source>
        <dbReference type="ARBA" id="ARBA00023299"/>
    </source>
</evidence>
<protein>
    <recommendedName>
        <fullName evidence="3">phosphoserine phosphatase</fullName>
        <ecNumber evidence="3">3.1.3.3</ecNumber>
    </recommendedName>
</protein>
<dbReference type="PANTHER" id="PTHR43344">
    <property type="entry name" value="PHOSPHOSERINE PHOSPHATASE"/>
    <property type="match status" value="1"/>
</dbReference>
<comment type="cofactor">
    <cofactor evidence="1">
        <name>Mg(2+)</name>
        <dbReference type="ChEBI" id="CHEBI:18420"/>
    </cofactor>
</comment>
<evidence type="ECO:0000256" key="10">
    <source>
        <dbReference type="ARBA" id="ARBA00048523"/>
    </source>
</evidence>
<comment type="caution">
    <text evidence="11">The sequence shown here is derived from an EMBL/GenBank/DDBJ whole genome shotgun (WGS) entry which is preliminary data.</text>
</comment>
<evidence type="ECO:0000256" key="4">
    <source>
        <dbReference type="ARBA" id="ARBA00022605"/>
    </source>
</evidence>
<keyword evidence="7" id="KW-0460">Magnesium</keyword>
<dbReference type="Pfam" id="PF12710">
    <property type="entry name" value="HAD"/>
    <property type="match status" value="1"/>
</dbReference>
<dbReference type="EC" id="3.1.3.3" evidence="3"/>
<dbReference type="SUPFAM" id="SSF56784">
    <property type="entry name" value="HAD-like"/>
    <property type="match status" value="1"/>
</dbReference>
<keyword evidence="6" id="KW-0378">Hydrolase</keyword>
<dbReference type="NCBIfam" id="TIGR01488">
    <property type="entry name" value="HAD-SF-IB"/>
    <property type="match status" value="1"/>
</dbReference>
<keyword evidence="12" id="KW-1185">Reference proteome</keyword>
<evidence type="ECO:0000256" key="5">
    <source>
        <dbReference type="ARBA" id="ARBA00022723"/>
    </source>
</evidence>
<evidence type="ECO:0000313" key="11">
    <source>
        <dbReference type="EMBL" id="KKW94217.1"/>
    </source>
</evidence>
<organism evidence="11 12">
    <name type="scientific">Sphingobium chungbukense</name>
    <dbReference type="NCBI Taxonomy" id="56193"/>
    <lineage>
        <taxon>Bacteria</taxon>
        <taxon>Pseudomonadati</taxon>
        <taxon>Pseudomonadota</taxon>
        <taxon>Alphaproteobacteria</taxon>
        <taxon>Sphingomonadales</taxon>
        <taxon>Sphingomonadaceae</taxon>
        <taxon>Sphingobium</taxon>
    </lineage>
</organism>
<dbReference type="AlphaFoldDB" id="A0A0M3AVM6"/>
<evidence type="ECO:0000256" key="3">
    <source>
        <dbReference type="ARBA" id="ARBA00012640"/>
    </source>
</evidence>
<sequence>MCNWHFAFDLDGTITSEELLPRIAEAVGLRDEIAKLTELTLAGRIPFAYSFRERVKLLQGIPVSTVRNIVESVHLDPHIVAFFQQKADRCYIVTGNLDVWVGALCVRLGAQLISSTALVKGDRIVDLTSIVDKRVAARTIPRPFAAIGDGHNDLGMLETADVAVAFGGVHPPAPSLLRAATHAIYDGAALCRFLRQL</sequence>
<keyword evidence="8" id="KW-0718">Serine biosynthesis</keyword>
<dbReference type="EMBL" id="LBIC01000001">
    <property type="protein sequence ID" value="KKW94217.1"/>
    <property type="molecule type" value="Genomic_DNA"/>
</dbReference>
<dbReference type="PANTHER" id="PTHR43344:SF2">
    <property type="entry name" value="PHOSPHOSERINE PHOSPHATASE"/>
    <property type="match status" value="1"/>
</dbReference>
<comment type="catalytic activity">
    <reaction evidence="10">
        <text>O-phospho-D-serine + H2O = D-serine + phosphate</text>
        <dbReference type="Rhea" id="RHEA:24873"/>
        <dbReference type="ChEBI" id="CHEBI:15377"/>
        <dbReference type="ChEBI" id="CHEBI:35247"/>
        <dbReference type="ChEBI" id="CHEBI:43474"/>
        <dbReference type="ChEBI" id="CHEBI:58680"/>
        <dbReference type="EC" id="3.1.3.3"/>
    </reaction>
</comment>
<comment type="catalytic activity">
    <reaction evidence="9">
        <text>O-phospho-L-serine + H2O = L-serine + phosphate</text>
        <dbReference type="Rhea" id="RHEA:21208"/>
        <dbReference type="ChEBI" id="CHEBI:15377"/>
        <dbReference type="ChEBI" id="CHEBI:33384"/>
        <dbReference type="ChEBI" id="CHEBI:43474"/>
        <dbReference type="ChEBI" id="CHEBI:57524"/>
        <dbReference type="EC" id="3.1.3.3"/>
    </reaction>
</comment>
<keyword evidence="4" id="KW-0028">Amino-acid biosynthesis</keyword>
<dbReference type="GO" id="GO:0006564">
    <property type="term" value="P:L-serine biosynthetic process"/>
    <property type="evidence" value="ECO:0007669"/>
    <property type="project" value="UniProtKB-KW"/>
</dbReference>
<dbReference type="InterPro" id="IPR050582">
    <property type="entry name" value="HAD-like_SerB"/>
</dbReference>
<dbReference type="Gene3D" id="3.40.50.1000">
    <property type="entry name" value="HAD superfamily/HAD-like"/>
    <property type="match status" value="1"/>
</dbReference>
<reference evidence="11 12" key="1">
    <citation type="submission" date="2015-04" db="EMBL/GenBank/DDBJ databases">
        <title>Genome sequence of aromatic hydrocarbons-degrading Sphingobium chungbukense DJ77.</title>
        <authorList>
            <person name="Kim Y.-C."/>
            <person name="Chae J.-C."/>
        </authorList>
    </citation>
    <scope>NUCLEOTIDE SEQUENCE [LARGE SCALE GENOMIC DNA]</scope>
    <source>
        <strain evidence="11 12">DJ77</strain>
    </source>
</reference>
<gene>
    <name evidence="11" type="ORF">YP76_05675</name>
</gene>
<dbReference type="InterPro" id="IPR023214">
    <property type="entry name" value="HAD_sf"/>
</dbReference>
<dbReference type="GO" id="GO:0005737">
    <property type="term" value="C:cytoplasm"/>
    <property type="evidence" value="ECO:0007669"/>
    <property type="project" value="TreeGrafter"/>
</dbReference>
<name>A0A0M3AVM6_9SPHN</name>
<evidence type="ECO:0000256" key="7">
    <source>
        <dbReference type="ARBA" id="ARBA00022842"/>
    </source>
</evidence>
<dbReference type="Proteomes" id="UP000033874">
    <property type="component" value="Unassembled WGS sequence"/>
</dbReference>
<dbReference type="PATRIC" id="fig|56193.3.peg.1178"/>
<accession>A0A0M3AVM6</accession>
<evidence type="ECO:0000256" key="1">
    <source>
        <dbReference type="ARBA" id="ARBA00001946"/>
    </source>
</evidence>